<dbReference type="SUPFAM" id="SSF53335">
    <property type="entry name" value="S-adenosyl-L-methionine-dependent methyltransferases"/>
    <property type="match status" value="2"/>
</dbReference>
<comment type="caution">
    <text evidence="1">The sequence shown here is derived from an EMBL/GenBank/DDBJ whole genome shotgun (WGS) entry which is preliminary data.</text>
</comment>
<sequence>MASIAETEDVSRLIAQYFELVELRNLTIPSSTVLKNPITQIRIYNEMFNEDLLAPVIPPAAYRLRLLKKLIAVIENDQQWDPEEDEIIEPLMTAMTDLMAQPIQEDSSISSLDTEEPQLSFSRGLIYGSGSTGFRTWEAALHLGTYLSSVSSDEPLSPASIRGKRIVELGAGTGFVSLLCQKFLGAERVLMTDGNAKLVDVFNGPCLEQNGFVKGKDAIEGRQWLWGEPLSTDGTEEQFDFACGADLTYDKAIIPLLVDAISRLFSSHGVKQFVIAATIRNEETFGAFLDACRDSHFVMEKSSFESQAFENQTGFFHSTQVPIWIYIISPSS</sequence>
<dbReference type="PANTHER" id="PTHR14614:SF130">
    <property type="entry name" value="PROTEIN-LYSINE N-METHYLTRANSFERASE EEF2KMT"/>
    <property type="match status" value="1"/>
</dbReference>
<dbReference type="PANTHER" id="PTHR14614">
    <property type="entry name" value="HEPATOCELLULAR CARCINOMA-ASSOCIATED ANTIGEN"/>
    <property type="match status" value="1"/>
</dbReference>
<dbReference type="AlphaFoldDB" id="A0A093VRV0"/>
<dbReference type="InterPro" id="IPR019410">
    <property type="entry name" value="Methyltransf_16"/>
</dbReference>
<gene>
    <name evidence="1" type="ORF">GQ26_0021430</name>
</gene>
<dbReference type="GO" id="GO:0005737">
    <property type="term" value="C:cytoplasm"/>
    <property type="evidence" value="ECO:0007669"/>
    <property type="project" value="TreeGrafter"/>
</dbReference>
<name>A0A093VRV0_TALMA</name>
<proteinExistence type="predicted"/>
<dbReference type="GO" id="GO:0008757">
    <property type="term" value="F:S-adenosylmethionine-dependent methyltransferase activity"/>
    <property type="evidence" value="ECO:0007669"/>
    <property type="project" value="UniProtKB-ARBA"/>
</dbReference>
<dbReference type="eggNOG" id="KOG2497">
    <property type="taxonomic scope" value="Eukaryota"/>
</dbReference>
<dbReference type="Pfam" id="PF10294">
    <property type="entry name" value="Methyltransf_16"/>
    <property type="match status" value="1"/>
</dbReference>
<dbReference type="Gene3D" id="3.40.50.150">
    <property type="entry name" value="Vaccinia Virus protein VP39"/>
    <property type="match status" value="1"/>
</dbReference>
<accession>A0A093VRV0</accession>
<dbReference type="EMBL" id="JPOX01000002">
    <property type="protein sequence ID" value="KFX52729.1"/>
    <property type="molecule type" value="Genomic_DNA"/>
</dbReference>
<evidence type="ECO:0000313" key="1">
    <source>
        <dbReference type="EMBL" id="KFX52729.1"/>
    </source>
</evidence>
<dbReference type="InterPro" id="IPR029063">
    <property type="entry name" value="SAM-dependent_MTases_sf"/>
</dbReference>
<organism evidence="1">
    <name type="scientific">Talaromyces marneffei PM1</name>
    <dbReference type="NCBI Taxonomy" id="1077442"/>
    <lineage>
        <taxon>Eukaryota</taxon>
        <taxon>Fungi</taxon>
        <taxon>Dikarya</taxon>
        <taxon>Ascomycota</taxon>
        <taxon>Pezizomycotina</taxon>
        <taxon>Eurotiomycetes</taxon>
        <taxon>Eurotiomycetidae</taxon>
        <taxon>Eurotiales</taxon>
        <taxon>Trichocomaceae</taxon>
        <taxon>Talaromyces</taxon>
        <taxon>Talaromyces sect. Talaromyces</taxon>
    </lineage>
</organism>
<dbReference type="HOGENOM" id="CLU_038942_1_2_1"/>
<reference evidence="1" key="1">
    <citation type="journal article" date="2014" name="PLoS Genet.">
        <title>Signature Gene Expression Reveals Novel Clues to the Molecular Mechanisms of Dimorphic Transition in Penicillium marneffei.</title>
        <authorList>
            <person name="Yang E."/>
            <person name="Wang G."/>
            <person name="Cai J."/>
            <person name="Woo P.C."/>
            <person name="Lau S.K."/>
            <person name="Yuen K.-Y."/>
            <person name="Chow W.-N."/>
            <person name="Lin X."/>
        </authorList>
    </citation>
    <scope>NUCLEOTIDE SEQUENCE [LARGE SCALE GENOMIC DNA]</scope>
    <source>
        <strain evidence="1">PM1</strain>
    </source>
</reference>
<evidence type="ECO:0008006" key="2">
    <source>
        <dbReference type="Google" id="ProtNLM"/>
    </source>
</evidence>
<protein>
    <recommendedName>
        <fullName evidence="2">Protein-lysine N-methyltransferase EFM3</fullName>
    </recommendedName>
</protein>